<keyword evidence="2" id="KW-1185">Reference proteome</keyword>
<gene>
    <name evidence="1" type="ORF">CCACVL1_04305</name>
</gene>
<reference evidence="1 2" key="1">
    <citation type="submission" date="2013-09" db="EMBL/GenBank/DDBJ databases">
        <title>Corchorus capsularis genome sequencing.</title>
        <authorList>
            <person name="Alam M."/>
            <person name="Haque M.S."/>
            <person name="Islam M.S."/>
            <person name="Emdad E.M."/>
            <person name="Islam M.M."/>
            <person name="Ahmed B."/>
            <person name="Halim A."/>
            <person name="Hossen Q.M.M."/>
            <person name="Hossain M.Z."/>
            <person name="Ahmed R."/>
            <person name="Khan M.M."/>
            <person name="Islam R."/>
            <person name="Rashid M.M."/>
            <person name="Khan S.A."/>
            <person name="Rahman M.S."/>
            <person name="Alam M."/>
        </authorList>
    </citation>
    <scope>NUCLEOTIDE SEQUENCE [LARGE SCALE GENOMIC DNA]</scope>
    <source>
        <strain evidence="2">cv. CVL-1</strain>
        <tissue evidence="1">Whole seedling</tissue>
    </source>
</reference>
<protein>
    <submittedName>
        <fullName evidence="1">Uncharacterized protein</fullName>
    </submittedName>
</protein>
<name>A0A1R3JTT1_COCAP</name>
<dbReference type="EMBL" id="AWWV01007131">
    <property type="protein sequence ID" value="OMO98190.1"/>
    <property type="molecule type" value="Genomic_DNA"/>
</dbReference>
<proteinExistence type="predicted"/>
<sequence length="81" mass="9171">MAPVALHGSMPRKKLDLTTTEDMLKSSWFVPWSERSRRRKGRVTELGTLLEDSSLELDETAMVQAIYEDVEGNVRLLLPPA</sequence>
<dbReference type="Proteomes" id="UP000188268">
    <property type="component" value="Unassembled WGS sequence"/>
</dbReference>
<accession>A0A1R3JTT1</accession>
<dbReference type="AlphaFoldDB" id="A0A1R3JTT1"/>
<comment type="caution">
    <text evidence="1">The sequence shown here is derived from an EMBL/GenBank/DDBJ whole genome shotgun (WGS) entry which is preliminary data.</text>
</comment>
<evidence type="ECO:0000313" key="1">
    <source>
        <dbReference type="EMBL" id="OMO98190.1"/>
    </source>
</evidence>
<dbReference type="Gramene" id="OMO98190">
    <property type="protein sequence ID" value="OMO98190"/>
    <property type="gene ID" value="CCACVL1_04305"/>
</dbReference>
<organism evidence="1 2">
    <name type="scientific">Corchorus capsularis</name>
    <name type="common">Jute</name>
    <dbReference type="NCBI Taxonomy" id="210143"/>
    <lineage>
        <taxon>Eukaryota</taxon>
        <taxon>Viridiplantae</taxon>
        <taxon>Streptophyta</taxon>
        <taxon>Embryophyta</taxon>
        <taxon>Tracheophyta</taxon>
        <taxon>Spermatophyta</taxon>
        <taxon>Magnoliopsida</taxon>
        <taxon>eudicotyledons</taxon>
        <taxon>Gunneridae</taxon>
        <taxon>Pentapetalae</taxon>
        <taxon>rosids</taxon>
        <taxon>malvids</taxon>
        <taxon>Malvales</taxon>
        <taxon>Malvaceae</taxon>
        <taxon>Grewioideae</taxon>
        <taxon>Apeibeae</taxon>
        <taxon>Corchorus</taxon>
    </lineage>
</organism>
<evidence type="ECO:0000313" key="2">
    <source>
        <dbReference type="Proteomes" id="UP000188268"/>
    </source>
</evidence>